<evidence type="ECO:0000256" key="6">
    <source>
        <dbReference type="SAM" id="Phobius"/>
    </source>
</evidence>
<dbReference type="AlphaFoldDB" id="A0A9D1PW97"/>
<evidence type="ECO:0000259" key="7">
    <source>
        <dbReference type="Pfam" id="PF13396"/>
    </source>
</evidence>
<dbReference type="Proteomes" id="UP000886752">
    <property type="component" value="Unassembled WGS sequence"/>
</dbReference>
<comment type="caution">
    <text evidence="8">The sequence shown here is derived from an EMBL/GenBank/DDBJ whole genome shotgun (WGS) entry which is preliminary data.</text>
</comment>
<evidence type="ECO:0000256" key="2">
    <source>
        <dbReference type="ARBA" id="ARBA00022475"/>
    </source>
</evidence>
<dbReference type="EMBL" id="DXHV01000060">
    <property type="protein sequence ID" value="HIW00759.1"/>
    <property type="molecule type" value="Genomic_DNA"/>
</dbReference>
<organism evidence="8 9">
    <name type="scientific">Candidatus Desulfovibrio intestinipullorum</name>
    <dbReference type="NCBI Taxonomy" id="2838536"/>
    <lineage>
        <taxon>Bacteria</taxon>
        <taxon>Pseudomonadati</taxon>
        <taxon>Thermodesulfobacteriota</taxon>
        <taxon>Desulfovibrionia</taxon>
        <taxon>Desulfovibrionales</taxon>
        <taxon>Desulfovibrionaceae</taxon>
        <taxon>Desulfovibrio</taxon>
    </lineage>
</organism>
<accession>A0A9D1PW97</accession>
<reference evidence="8" key="2">
    <citation type="submission" date="2021-04" db="EMBL/GenBank/DDBJ databases">
        <authorList>
            <person name="Gilroy R."/>
        </authorList>
    </citation>
    <scope>NUCLEOTIDE SEQUENCE</scope>
    <source>
        <strain evidence="8">ChiHecec2B26-446</strain>
    </source>
</reference>
<evidence type="ECO:0000313" key="9">
    <source>
        <dbReference type="Proteomes" id="UP000886752"/>
    </source>
</evidence>
<feature type="transmembrane region" description="Helical" evidence="6">
    <location>
        <begin position="6"/>
        <end position="26"/>
    </location>
</feature>
<evidence type="ECO:0000256" key="5">
    <source>
        <dbReference type="ARBA" id="ARBA00023136"/>
    </source>
</evidence>
<feature type="domain" description="Cardiolipin synthase N-terminal" evidence="7">
    <location>
        <begin position="17"/>
        <end position="60"/>
    </location>
</feature>
<keyword evidence="4 6" id="KW-1133">Transmembrane helix</keyword>
<evidence type="ECO:0000256" key="1">
    <source>
        <dbReference type="ARBA" id="ARBA00004651"/>
    </source>
</evidence>
<evidence type="ECO:0000313" key="8">
    <source>
        <dbReference type="EMBL" id="HIW00759.1"/>
    </source>
</evidence>
<keyword evidence="2" id="KW-1003">Cell membrane</keyword>
<dbReference type="InterPro" id="IPR027379">
    <property type="entry name" value="CLS_N"/>
</dbReference>
<keyword evidence="5 6" id="KW-0472">Membrane</keyword>
<evidence type="ECO:0000256" key="4">
    <source>
        <dbReference type="ARBA" id="ARBA00022989"/>
    </source>
</evidence>
<comment type="subcellular location">
    <subcellularLocation>
        <location evidence="1">Cell membrane</location>
        <topology evidence="1">Multi-pass membrane protein</topology>
    </subcellularLocation>
</comment>
<feature type="transmembrane region" description="Helical" evidence="6">
    <location>
        <begin position="38"/>
        <end position="58"/>
    </location>
</feature>
<protein>
    <submittedName>
        <fullName evidence="8">PLD nuclease N-terminal domain-containing protein</fullName>
    </submittedName>
</protein>
<name>A0A9D1PW97_9BACT</name>
<gene>
    <name evidence="8" type="ORF">H9894_06160</name>
</gene>
<sequence length="70" mass="8153">MTFAWWHVLLAIVPIIPNLWGVWHIWRHDFNDNLQKKVLWLMLCVFVPVIGGLVYLFAGRPQAGAKIVRS</sequence>
<dbReference type="Pfam" id="PF13396">
    <property type="entry name" value="PLDc_N"/>
    <property type="match status" value="1"/>
</dbReference>
<proteinExistence type="predicted"/>
<reference evidence="8" key="1">
    <citation type="journal article" date="2021" name="PeerJ">
        <title>Extensive microbial diversity within the chicken gut microbiome revealed by metagenomics and culture.</title>
        <authorList>
            <person name="Gilroy R."/>
            <person name="Ravi A."/>
            <person name="Getino M."/>
            <person name="Pursley I."/>
            <person name="Horton D.L."/>
            <person name="Alikhan N.F."/>
            <person name="Baker D."/>
            <person name="Gharbi K."/>
            <person name="Hall N."/>
            <person name="Watson M."/>
            <person name="Adriaenssens E.M."/>
            <person name="Foster-Nyarko E."/>
            <person name="Jarju S."/>
            <person name="Secka A."/>
            <person name="Antonio M."/>
            <person name="Oren A."/>
            <person name="Chaudhuri R.R."/>
            <person name="La Ragione R."/>
            <person name="Hildebrand F."/>
            <person name="Pallen M.J."/>
        </authorList>
    </citation>
    <scope>NUCLEOTIDE SEQUENCE</scope>
    <source>
        <strain evidence="8">ChiHecec2B26-446</strain>
    </source>
</reference>
<keyword evidence="3 6" id="KW-0812">Transmembrane</keyword>
<dbReference type="GO" id="GO:0005886">
    <property type="term" value="C:plasma membrane"/>
    <property type="evidence" value="ECO:0007669"/>
    <property type="project" value="UniProtKB-SubCell"/>
</dbReference>
<evidence type="ECO:0000256" key="3">
    <source>
        <dbReference type="ARBA" id="ARBA00022692"/>
    </source>
</evidence>